<dbReference type="NCBIfam" id="TIGR01201">
    <property type="entry name" value="HU_rel"/>
    <property type="match status" value="1"/>
</dbReference>
<evidence type="ECO:0000259" key="2">
    <source>
        <dbReference type="Pfam" id="PF18291"/>
    </source>
</evidence>
<keyword evidence="1 3" id="KW-0238">DNA-binding</keyword>
<keyword evidence="4" id="KW-1185">Reference proteome</keyword>
<dbReference type="InterPro" id="IPR005902">
    <property type="entry name" value="HU_DNA-bd_put"/>
</dbReference>
<feature type="domain" description="HU" evidence="2">
    <location>
        <begin position="1"/>
        <end position="126"/>
    </location>
</feature>
<accession>A0A0Q3SMM9</accession>
<reference evidence="3 4" key="1">
    <citation type="submission" date="2015-10" db="EMBL/GenBank/DDBJ databases">
        <title>Chryseobacterium aquaticum genome.</title>
        <authorList>
            <person name="Newman J.D."/>
            <person name="Ferguson M.B."/>
            <person name="Miller J.R."/>
        </authorList>
    </citation>
    <scope>NUCLEOTIDE SEQUENCE [LARGE SCALE GENOMIC DNA]</scope>
    <source>
        <strain evidence="3 4">KCTC 12483</strain>
    </source>
</reference>
<gene>
    <name evidence="3" type="ORF">AR438_05180</name>
</gene>
<dbReference type="InterPro" id="IPR041607">
    <property type="entry name" value="HU-HIG"/>
</dbReference>
<sequence>MSIKYKVVEKAEPGVVGGGAKKWYATVVNDGELAIDDLVNQIEKFSALSEADIRGVIIALENVIQEGLSNGKIIRLDKLGSFYPSLSSASSLTQEDFTSSLIKGAKVNYRPGKRINDVLKTVIFKKAN</sequence>
<dbReference type="Proteomes" id="UP000051682">
    <property type="component" value="Unassembled WGS sequence"/>
</dbReference>
<comment type="caution">
    <text evidence="3">The sequence shown here is derived from an EMBL/GenBank/DDBJ whole genome shotgun (WGS) entry which is preliminary data.</text>
</comment>
<dbReference type="RefSeq" id="WP_056012750.1">
    <property type="nucleotide sequence ID" value="NZ_LLYZ01000003.1"/>
</dbReference>
<evidence type="ECO:0000313" key="3">
    <source>
        <dbReference type="EMBL" id="KQK26642.1"/>
    </source>
</evidence>
<dbReference type="EMBL" id="LLYZ01000003">
    <property type="protein sequence ID" value="KQK26642.1"/>
    <property type="molecule type" value="Genomic_DNA"/>
</dbReference>
<dbReference type="OrthoDB" id="9809801at2"/>
<dbReference type="SUPFAM" id="SSF47729">
    <property type="entry name" value="IHF-like DNA-binding proteins"/>
    <property type="match status" value="1"/>
</dbReference>
<dbReference type="InterPro" id="IPR010992">
    <property type="entry name" value="IHF-like_DNA-bd_dom_sf"/>
</dbReference>
<organism evidence="3 4">
    <name type="scientific">Chryseobacterium aquaticum</name>
    <dbReference type="NCBI Taxonomy" id="452084"/>
    <lineage>
        <taxon>Bacteria</taxon>
        <taxon>Pseudomonadati</taxon>
        <taxon>Bacteroidota</taxon>
        <taxon>Flavobacteriia</taxon>
        <taxon>Flavobacteriales</taxon>
        <taxon>Weeksellaceae</taxon>
        <taxon>Chryseobacterium group</taxon>
        <taxon>Chryseobacterium</taxon>
    </lineage>
</organism>
<dbReference type="Gene3D" id="4.10.520.10">
    <property type="entry name" value="IHF-like DNA-binding proteins"/>
    <property type="match status" value="1"/>
</dbReference>
<dbReference type="STRING" id="452084.AR438_05180"/>
<evidence type="ECO:0000313" key="4">
    <source>
        <dbReference type="Proteomes" id="UP000051682"/>
    </source>
</evidence>
<dbReference type="Pfam" id="PF18291">
    <property type="entry name" value="HU-HIG"/>
    <property type="match status" value="1"/>
</dbReference>
<name>A0A0Q3SMM9_9FLAO</name>
<dbReference type="GO" id="GO:0003677">
    <property type="term" value="F:DNA binding"/>
    <property type="evidence" value="ECO:0007669"/>
    <property type="project" value="UniProtKB-KW"/>
</dbReference>
<proteinExistence type="predicted"/>
<protein>
    <submittedName>
        <fullName evidence="3">DNA-binding protein</fullName>
    </submittedName>
</protein>
<dbReference type="AlphaFoldDB" id="A0A0Q3SMM9"/>
<evidence type="ECO:0000256" key="1">
    <source>
        <dbReference type="ARBA" id="ARBA00023125"/>
    </source>
</evidence>